<organism evidence="1 2">
    <name type="scientific">Striga asiatica</name>
    <name type="common">Asiatic witchweed</name>
    <name type="synonym">Buchnera asiatica</name>
    <dbReference type="NCBI Taxonomy" id="4170"/>
    <lineage>
        <taxon>Eukaryota</taxon>
        <taxon>Viridiplantae</taxon>
        <taxon>Streptophyta</taxon>
        <taxon>Embryophyta</taxon>
        <taxon>Tracheophyta</taxon>
        <taxon>Spermatophyta</taxon>
        <taxon>Magnoliopsida</taxon>
        <taxon>eudicotyledons</taxon>
        <taxon>Gunneridae</taxon>
        <taxon>Pentapetalae</taxon>
        <taxon>asterids</taxon>
        <taxon>lamiids</taxon>
        <taxon>Lamiales</taxon>
        <taxon>Orobanchaceae</taxon>
        <taxon>Buchnereae</taxon>
        <taxon>Striga</taxon>
    </lineage>
</organism>
<dbReference type="AlphaFoldDB" id="A0A5A7RLX2"/>
<reference evidence="2" key="1">
    <citation type="journal article" date="2019" name="Curr. Biol.">
        <title>Genome Sequence of Striga asiatica Provides Insight into the Evolution of Plant Parasitism.</title>
        <authorList>
            <person name="Yoshida S."/>
            <person name="Kim S."/>
            <person name="Wafula E.K."/>
            <person name="Tanskanen J."/>
            <person name="Kim Y.M."/>
            <person name="Honaas L."/>
            <person name="Yang Z."/>
            <person name="Spallek T."/>
            <person name="Conn C.E."/>
            <person name="Ichihashi Y."/>
            <person name="Cheong K."/>
            <person name="Cui S."/>
            <person name="Der J.P."/>
            <person name="Gundlach H."/>
            <person name="Jiao Y."/>
            <person name="Hori C."/>
            <person name="Ishida J.K."/>
            <person name="Kasahara H."/>
            <person name="Kiba T."/>
            <person name="Kim M.S."/>
            <person name="Koo N."/>
            <person name="Laohavisit A."/>
            <person name="Lee Y.H."/>
            <person name="Lumba S."/>
            <person name="McCourt P."/>
            <person name="Mortimer J.C."/>
            <person name="Mutuku J.M."/>
            <person name="Nomura T."/>
            <person name="Sasaki-Sekimoto Y."/>
            <person name="Seto Y."/>
            <person name="Wang Y."/>
            <person name="Wakatake T."/>
            <person name="Sakakibara H."/>
            <person name="Demura T."/>
            <person name="Yamaguchi S."/>
            <person name="Yoneyama K."/>
            <person name="Manabe R.I."/>
            <person name="Nelson D.C."/>
            <person name="Schulman A.H."/>
            <person name="Timko M.P."/>
            <person name="dePamphilis C.W."/>
            <person name="Choi D."/>
            <person name="Shirasu K."/>
        </authorList>
    </citation>
    <scope>NUCLEOTIDE SEQUENCE [LARGE SCALE GENOMIC DNA]</scope>
    <source>
        <strain evidence="2">cv. UVA1</strain>
    </source>
</reference>
<dbReference type="EMBL" id="BKCP01013736">
    <property type="protein sequence ID" value="GER57884.1"/>
    <property type="molecule type" value="Genomic_DNA"/>
</dbReference>
<name>A0A5A7RLX2_STRAF</name>
<gene>
    <name evidence="1" type="ORF">STAS_35720</name>
</gene>
<proteinExistence type="predicted"/>
<sequence length="102" mass="11777">MFWVKDLLIAGGCEWDVNLVIALFNEEDAHKILLIKSLNPRATDMWRIKIKFFFSAHLCLDPITQAQQVMRPDHYPIEFPLLSDFHSYPSIAHPPPSETTTP</sequence>
<evidence type="ECO:0000313" key="2">
    <source>
        <dbReference type="Proteomes" id="UP000325081"/>
    </source>
</evidence>
<keyword evidence="2" id="KW-1185">Reference proteome</keyword>
<comment type="caution">
    <text evidence="1">The sequence shown here is derived from an EMBL/GenBank/DDBJ whole genome shotgun (WGS) entry which is preliminary data.</text>
</comment>
<dbReference type="Proteomes" id="UP000325081">
    <property type="component" value="Unassembled WGS sequence"/>
</dbReference>
<keyword evidence="1" id="KW-0675">Receptor</keyword>
<protein>
    <submittedName>
        <fullName evidence="1">Retinoic acid receptor beta</fullName>
    </submittedName>
</protein>
<accession>A0A5A7RLX2</accession>
<evidence type="ECO:0000313" key="1">
    <source>
        <dbReference type="EMBL" id="GER57884.1"/>
    </source>
</evidence>